<sequence length="245" mass="27234">MIFYLKRYFAALWLRRKWMVLVFAPLFIYLVFAALRDDSFIITQDFSYAGEVAVSASNNPAATITLDALVSDQDLLFLDAFALAQLQKRLELMKEGAGIPAESELRRLVHSVLSLTRESDSIIRLSYHGQNAELGGALVAFYTERLLKRVDDGRVRVRSDTGSSASTLNTSGGMVMNGMNALWNPDRLVPASVVFFIALLGLMLLVGLFELLDPSFKSERQIARYLGLPVLGAIPNAEPLMRNLK</sequence>
<evidence type="ECO:0000313" key="2">
    <source>
        <dbReference type="EMBL" id="TCT22914.1"/>
    </source>
</evidence>
<keyword evidence="1" id="KW-1133">Transmembrane helix</keyword>
<comment type="caution">
    <text evidence="2">The sequence shown here is derived from an EMBL/GenBank/DDBJ whole genome shotgun (WGS) entry which is preliminary data.</text>
</comment>
<evidence type="ECO:0000313" key="3">
    <source>
        <dbReference type="Proteomes" id="UP000295717"/>
    </source>
</evidence>
<organism evidence="2 3">
    <name type="scientific">Thiobaca trueperi</name>
    <dbReference type="NCBI Taxonomy" id="127458"/>
    <lineage>
        <taxon>Bacteria</taxon>
        <taxon>Pseudomonadati</taxon>
        <taxon>Pseudomonadota</taxon>
        <taxon>Gammaproteobacteria</taxon>
        <taxon>Chromatiales</taxon>
        <taxon>Chromatiaceae</taxon>
        <taxon>Thiobaca</taxon>
    </lineage>
</organism>
<proteinExistence type="predicted"/>
<dbReference type="AlphaFoldDB" id="A0A4R3N2G6"/>
<keyword evidence="1" id="KW-0472">Membrane</keyword>
<feature type="transmembrane region" description="Helical" evidence="1">
    <location>
        <begin position="188"/>
        <end position="212"/>
    </location>
</feature>
<dbReference type="EMBL" id="SMAO01000002">
    <property type="protein sequence ID" value="TCT22914.1"/>
    <property type="molecule type" value="Genomic_DNA"/>
</dbReference>
<protein>
    <submittedName>
        <fullName evidence="2">Capsular polysaccharide biosynthesis protein</fullName>
    </submittedName>
</protein>
<accession>A0A4R3N2G6</accession>
<dbReference type="OrthoDB" id="5766736at2"/>
<evidence type="ECO:0000256" key="1">
    <source>
        <dbReference type="SAM" id="Phobius"/>
    </source>
</evidence>
<keyword evidence="3" id="KW-1185">Reference proteome</keyword>
<dbReference type="RefSeq" id="WP_132976038.1">
    <property type="nucleotide sequence ID" value="NZ_SMAO01000002.1"/>
</dbReference>
<keyword evidence="1" id="KW-0812">Transmembrane</keyword>
<dbReference type="Proteomes" id="UP000295717">
    <property type="component" value="Unassembled WGS sequence"/>
</dbReference>
<reference evidence="2 3" key="1">
    <citation type="submission" date="2019-03" db="EMBL/GenBank/DDBJ databases">
        <title>Genomic Encyclopedia of Type Strains, Phase IV (KMG-IV): sequencing the most valuable type-strain genomes for metagenomic binning, comparative biology and taxonomic classification.</title>
        <authorList>
            <person name="Goeker M."/>
        </authorList>
    </citation>
    <scope>NUCLEOTIDE SEQUENCE [LARGE SCALE GENOMIC DNA]</scope>
    <source>
        <strain evidence="2 3">DSM 13587</strain>
    </source>
</reference>
<name>A0A4R3N2G6_9GAMM</name>
<gene>
    <name evidence="2" type="ORF">EDC35_102245</name>
</gene>